<comment type="caution">
    <text evidence="6">The sequence shown here is derived from an EMBL/GenBank/DDBJ whole genome shotgun (WGS) entry which is preliminary data.</text>
</comment>
<evidence type="ECO:0000256" key="2">
    <source>
        <dbReference type="ARBA" id="ARBA00004245"/>
    </source>
</evidence>
<protein>
    <submittedName>
        <fullName evidence="6">Uncharacterized protein</fullName>
    </submittedName>
</protein>
<evidence type="ECO:0000313" key="6">
    <source>
        <dbReference type="EMBL" id="KAF4734010.1"/>
    </source>
</evidence>
<dbReference type="GO" id="GO:0005879">
    <property type="term" value="C:axonemal microtubule"/>
    <property type="evidence" value="ECO:0007669"/>
    <property type="project" value="InterPro"/>
</dbReference>
<dbReference type="Pfam" id="PF14892">
    <property type="entry name" value="PIRC1_2"/>
    <property type="match status" value="1"/>
</dbReference>
<name>A0A7J6SPD3_PEROL</name>
<dbReference type="AlphaFoldDB" id="A0A7J6SPD3"/>
<sequence>MVTVETSSSSQSQTSPNPAAVAARYTTTYQEYHPFWRSLANSHTVEGHNVPTISQVLEKNSKSRLVQPPFKLQIDMSSFKILDDFRRAARERQAERILSAHTIPKKFPVTEEAVAGHVDSRINQHPLYATTSALVGKDRPMQHQLAERYFPMNNDFTNKFTDLRPRGRSLHVIVERVVDAGDDIAVNFDLLVEATSNIQNEYLCQLPNSTELFAQAGYQFLEVDPNQGNEQVQPEQPQALAFGSTGRKGRPLDVGCSAFEATSSIAPNQLCMDEGRMAYDYFRSPVPAGFDSRCNCQQATRCKNGESGPVDKAGNTYPGRTAASAWWEATCDDEWKYEVLTVAGS</sequence>
<proteinExistence type="predicted"/>
<evidence type="ECO:0000256" key="5">
    <source>
        <dbReference type="ARBA" id="ARBA00023273"/>
    </source>
</evidence>
<comment type="subcellular location">
    <subcellularLocation>
        <location evidence="1">Cell projection</location>
        <location evidence="1">Cilium</location>
    </subcellularLocation>
    <subcellularLocation>
        <location evidence="2">Cytoplasm</location>
        <location evidence="2">Cytoskeleton</location>
    </subcellularLocation>
</comment>
<evidence type="ECO:0000256" key="1">
    <source>
        <dbReference type="ARBA" id="ARBA00004138"/>
    </source>
</evidence>
<dbReference type="EMBL" id="JABANM010013639">
    <property type="protein sequence ID" value="KAF4734010.1"/>
    <property type="molecule type" value="Genomic_DNA"/>
</dbReference>
<reference evidence="6 7" key="1">
    <citation type="submission" date="2020-04" db="EMBL/GenBank/DDBJ databases">
        <title>Perkinsus olseni comparative genomics.</title>
        <authorList>
            <person name="Bogema D.R."/>
        </authorList>
    </citation>
    <scope>NUCLEOTIDE SEQUENCE [LARGE SCALE GENOMIC DNA]</scope>
    <source>
        <strain evidence="6">ATCC PRA-205</strain>
    </source>
</reference>
<organism evidence="6 7">
    <name type="scientific">Perkinsus olseni</name>
    <name type="common">Perkinsus atlanticus</name>
    <dbReference type="NCBI Taxonomy" id="32597"/>
    <lineage>
        <taxon>Eukaryota</taxon>
        <taxon>Sar</taxon>
        <taxon>Alveolata</taxon>
        <taxon>Perkinsozoa</taxon>
        <taxon>Perkinsea</taxon>
        <taxon>Perkinsida</taxon>
        <taxon>Perkinsidae</taxon>
        <taxon>Perkinsus</taxon>
    </lineage>
</organism>
<evidence type="ECO:0000313" key="7">
    <source>
        <dbReference type="Proteomes" id="UP000574390"/>
    </source>
</evidence>
<evidence type="ECO:0000256" key="4">
    <source>
        <dbReference type="ARBA" id="ARBA00023212"/>
    </source>
</evidence>
<keyword evidence="5" id="KW-0966">Cell projection</keyword>
<dbReference type="GO" id="GO:0035082">
    <property type="term" value="P:axoneme assembly"/>
    <property type="evidence" value="ECO:0007669"/>
    <property type="project" value="InterPro"/>
</dbReference>
<keyword evidence="3" id="KW-0963">Cytoplasm</keyword>
<accession>A0A7J6SPD3</accession>
<dbReference type="Proteomes" id="UP000574390">
    <property type="component" value="Unassembled WGS sequence"/>
</dbReference>
<dbReference type="InterPro" id="IPR026507">
    <property type="entry name" value="PIRC1/2"/>
</dbReference>
<gene>
    <name evidence="6" type="ORF">FOZ62_031326</name>
</gene>
<keyword evidence="4" id="KW-0206">Cytoskeleton</keyword>
<evidence type="ECO:0000256" key="3">
    <source>
        <dbReference type="ARBA" id="ARBA00022490"/>
    </source>
</evidence>